<protein>
    <submittedName>
        <fullName evidence="2">Uncharacterized protein</fullName>
    </submittedName>
</protein>
<feature type="region of interest" description="Disordered" evidence="1">
    <location>
        <begin position="70"/>
        <end position="93"/>
    </location>
</feature>
<keyword evidence="3" id="KW-1185">Reference proteome</keyword>
<sequence>MTADNKASGHGWWETGDPVLLGKMATVVVELQYRTPQGWKTVAVGPSRSGVRSNQTEKRANARHGCSAVAPLGTGATLSTSTSKVRSTHQTRL</sequence>
<proteinExistence type="predicted"/>
<dbReference type="Proteomes" id="UP000371041">
    <property type="component" value="Chromosome"/>
</dbReference>
<dbReference type="EMBL" id="CP045929">
    <property type="protein sequence ID" value="QGK69881.1"/>
    <property type="molecule type" value="Genomic_DNA"/>
</dbReference>
<gene>
    <name evidence="2" type="ORF">GIY23_10440</name>
</gene>
<name>A0A5Q3Q5H9_9PSEU</name>
<evidence type="ECO:0000313" key="3">
    <source>
        <dbReference type="Proteomes" id="UP000371041"/>
    </source>
</evidence>
<evidence type="ECO:0000256" key="1">
    <source>
        <dbReference type="SAM" id="MobiDB-lite"/>
    </source>
</evidence>
<dbReference type="RefSeq" id="WP_154076474.1">
    <property type="nucleotide sequence ID" value="NZ_CP045929.1"/>
</dbReference>
<reference evidence="3" key="1">
    <citation type="submission" date="2019-11" db="EMBL/GenBank/DDBJ databases">
        <title>The complete genome sequence of Saccharopolyspora sp. E2A.</title>
        <authorList>
            <person name="Zhang G."/>
        </authorList>
    </citation>
    <scope>NUCLEOTIDE SEQUENCE [LARGE SCALE GENOMIC DNA]</scope>
    <source>
        <strain evidence="3">E2A</strain>
    </source>
</reference>
<dbReference type="KEGG" id="sace:GIY23_10440"/>
<accession>A0A5Q3Q5H9</accession>
<evidence type="ECO:0000313" key="2">
    <source>
        <dbReference type="EMBL" id="QGK69881.1"/>
    </source>
</evidence>
<feature type="compositionally biased region" description="Low complexity" evidence="1">
    <location>
        <begin position="72"/>
        <end position="83"/>
    </location>
</feature>
<dbReference type="AlphaFoldDB" id="A0A5Q3Q5H9"/>
<organism evidence="2 3">
    <name type="scientific">Allosaccharopolyspora coralli</name>
    <dbReference type="NCBI Taxonomy" id="2665642"/>
    <lineage>
        <taxon>Bacteria</taxon>
        <taxon>Bacillati</taxon>
        <taxon>Actinomycetota</taxon>
        <taxon>Actinomycetes</taxon>
        <taxon>Pseudonocardiales</taxon>
        <taxon>Pseudonocardiaceae</taxon>
        <taxon>Allosaccharopolyspora</taxon>
    </lineage>
</organism>
<feature type="region of interest" description="Disordered" evidence="1">
    <location>
        <begin position="44"/>
        <end position="63"/>
    </location>
</feature>